<dbReference type="PANTHER" id="PTHR30213:SF0">
    <property type="entry name" value="UPF0761 MEMBRANE PROTEIN YIHY"/>
    <property type="match status" value="1"/>
</dbReference>
<feature type="region of interest" description="Disordered" evidence="6">
    <location>
        <begin position="351"/>
        <end position="370"/>
    </location>
</feature>
<dbReference type="GO" id="GO:0005886">
    <property type="term" value="C:plasma membrane"/>
    <property type="evidence" value="ECO:0007669"/>
    <property type="project" value="UniProtKB-SubCell"/>
</dbReference>
<dbReference type="eggNOG" id="COG1295">
    <property type="taxonomic scope" value="Bacteria"/>
</dbReference>
<feature type="transmembrane region" description="Helical" evidence="7">
    <location>
        <begin position="295"/>
        <end position="317"/>
    </location>
</feature>
<accession>A1ZRQ1</accession>
<gene>
    <name evidence="8" type="ORF">M23134_03607</name>
</gene>
<feature type="transmembrane region" description="Helical" evidence="7">
    <location>
        <begin position="174"/>
        <end position="205"/>
    </location>
</feature>
<reference evidence="8 9" key="1">
    <citation type="submission" date="2007-01" db="EMBL/GenBank/DDBJ databases">
        <authorList>
            <person name="Haygood M."/>
            <person name="Podell S."/>
            <person name="Anderson C."/>
            <person name="Hopkinson B."/>
            <person name="Roe K."/>
            <person name="Barbeau K."/>
            <person name="Gaasterland T."/>
            <person name="Ferriera S."/>
            <person name="Johnson J."/>
            <person name="Kravitz S."/>
            <person name="Beeson K."/>
            <person name="Sutton G."/>
            <person name="Rogers Y.-H."/>
            <person name="Friedman R."/>
            <person name="Frazier M."/>
            <person name="Venter J.C."/>
        </authorList>
    </citation>
    <scope>NUCLEOTIDE SEQUENCE [LARGE SCALE GENOMIC DNA]</scope>
    <source>
        <strain evidence="8 9">ATCC 23134</strain>
    </source>
</reference>
<sequence>MKAKIIKSITNSKLYQKTVKRLRRSESKHHQVSWYRIIKTLWLNINDKPLHQQARAIAFSFTLSLFPAIIFLFTLIPFFVPYIVTYIPDIVTTGQDIDMKQQIDALLLEFMPGEIYKYTHDTIVNILTQPRTNLLSFGVLLALYTATNGVIEMMDTFNRNYKFAEKRNFLRKRLLAAGLAILFAFILVIVVIVLVVTEFAVEFVLEYLYEWTSWAMLHKDQVLGYYLLTGFKVFVLFSAFLLGIALIYNLAPARKKEWRFFSLGAISASILAMLSTTGFSFYLSNFANYNKLYGSIGTLIALMFWLYLIAWVFLLGFEINVSMVQAQKALKEEVEDKFTMLDDLLTETDEKLKQQTKDQQSSEDTKNNDH</sequence>
<name>A1ZRQ1_MICM2</name>
<comment type="subcellular location">
    <subcellularLocation>
        <location evidence="1">Cell membrane</location>
        <topology evidence="1">Multi-pass membrane protein</topology>
    </subcellularLocation>
</comment>
<proteinExistence type="predicted"/>
<dbReference type="PANTHER" id="PTHR30213">
    <property type="entry name" value="INNER MEMBRANE PROTEIN YHJD"/>
    <property type="match status" value="1"/>
</dbReference>
<dbReference type="PIRSF" id="PIRSF035875">
    <property type="entry name" value="RNase_BN"/>
    <property type="match status" value="1"/>
</dbReference>
<feature type="transmembrane region" description="Helical" evidence="7">
    <location>
        <begin position="56"/>
        <end position="80"/>
    </location>
</feature>
<feature type="transmembrane region" description="Helical" evidence="7">
    <location>
        <begin position="134"/>
        <end position="153"/>
    </location>
</feature>
<keyword evidence="9" id="KW-1185">Reference proteome</keyword>
<keyword evidence="2" id="KW-1003">Cell membrane</keyword>
<feature type="transmembrane region" description="Helical" evidence="7">
    <location>
        <begin position="225"/>
        <end position="248"/>
    </location>
</feature>
<dbReference type="EMBL" id="AAWS01000028">
    <property type="protein sequence ID" value="EAY26956.1"/>
    <property type="molecule type" value="Genomic_DNA"/>
</dbReference>
<comment type="caution">
    <text evidence="8">The sequence shown here is derived from an EMBL/GenBank/DDBJ whole genome shotgun (WGS) entry which is preliminary data.</text>
</comment>
<dbReference type="AlphaFoldDB" id="A1ZRQ1"/>
<dbReference type="Proteomes" id="UP000004095">
    <property type="component" value="Unassembled WGS sequence"/>
</dbReference>
<evidence type="ECO:0000256" key="4">
    <source>
        <dbReference type="ARBA" id="ARBA00022989"/>
    </source>
</evidence>
<evidence type="ECO:0000256" key="5">
    <source>
        <dbReference type="ARBA" id="ARBA00023136"/>
    </source>
</evidence>
<keyword evidence="4 7" id="KW-1133">Transmembrane helix</keyword>
<dbReference type="InterPro" id="IPR017039">
    <property type="entry name" value="Virul_fac_BrkB"/>
</dbReference>
<dbReference type="NCBIfam" id="TIGR00765">
    <property type="entry name" value="yihY_not_rbn"/>
    <property type="match status" value="1"/>
</dbReference>
<evidence type="ECO:0000313" key="8">
    <source>
        <dbReference type="EMBL" id="EAY26956.1"/>
    </source>
</evidence>
<keyword evidence="3 7" id="KW-0812">Transmembrane</keyword>
<evidence type="ECO:0000256" key="6">
    <source>
        <dbReference type="SAM" id="MobiDB-lite"/>
    </source>
</evidence>
<keyword evidence="5 7" id="KW-0472">Membrane</keyword>
<dbReference type="OrthoDB" id="977385at2"/>
<protein>
    <submittedName>
        <fullName evidence="8">Ribonuclease BN</fullName>
    </submittedName>
</protein>
<evidence type="ECO:0000256" key="3">
    <source>
        <dbReference type="ARBA" id="ARBA00022692"/>
    </source>
</evidence>
<evidence type="ECO:0000256" key="7">
    <source>
        <dbReference type="SAM" id="Phobius"/>
    </source>
</evidence>
<organism evidence="8 9">
    <name type="scientific">Microscilla marina ATCC 23134</name>
    <dbReference type="NCBI Taxonomy" id="313606"/>
    <lineage>
        <taxon>Bacteria</taxon>
        <taxon>Pseudomonadati</taxon>
        <taxon>Bacteroidota</taxon>
        <taxon>Cytophagia</taxon>
        <taxon>Cytophagales</taxon>
        <taxon>Microscillaceae</taxon>
        <taxon>Microscilla</taxon>
    </lineage>
</organism>
<feature type="transmembrane region" description="Helical" evidence="7">
    <location>
        <begin position="260"/>
        <end position="283"/>
    </location>
</feature>
<evidence type="ECO:0000313" key="9">
    <source>
        <dbReference type="Proteomes" id="UP000004095"/>
    </source>
</evidence>
<dbReference type="RefSeq" id="WP_004156534.1">
    <property type="nucleotide sequence ID" value="NZ_AAWS01000028.1"/>
</dbReference>
<dbReference type="Pfam" id="PF03631">
    <property type="entry name" value="Virul_fac_BrkB"/>
    <property type="match status" value="1"/>
</dbReference>
<evidence type="ECO:0000256" key="1">
    <source>
        <dbReference type="ARBA" id="ARBA00004651"/>
    </source>
</evidence>
<evidence type="ECO:0000256" key="2">
    <source>
        <dbReference type="ARBA" id="ARBA00022475"/>
    </source>
</evidence>